<dbReference type="STRING" id="39029.BSR42_12630"/>
<feature type="compositionally biased region" description="Basic residues" evidence="4">
    <location>
        <begin position="158"/>
        <end position="178"/>
    </location>
</feature>
<dbReference type="InterPro" id="IPR000835">
    <property type="entry name" value="HTH_MarR-typ"/>
</dbReference>
<dbReference type="InterPro" id="IPR036388">
    <property type="entry name" value="WH-like_DNA-bd_sf"/>
</dbReference>
<keyword evidence="1" id="KW-0805">Transcription regulation</keyword>
<dbReference type="PATRIC" id="fig|1122219.3.peg.3207"/>
<evidence type="ECO:0000256" key="3">
    <source>
        <dbReference type="ARBA" id="ARBA00023163"/>
    </source>
</evidence>
<evidence type="ECO:0000259" key="5">
    <source>
        <dbReference type="PROSITE" id="PS50995"/>
    </source>
</evidence>
<accession>A0A0J6WT19</accession>
<dbReference type="Gene3D" id="1.10.10.10">
    <property type="entry name" value="Winged helix-like DNA-binding domain superfamily/Winged helix DNA-binding domain"/>
    <property type="match status" value="1"/>
</dbReference>
<organism evidence="6 7">
    <name type="scientific">Megasphaera cerevisiae DSM 20462</name>
    <dbReference type="NCBI Taxonomy" id="1122219"/>
    <lineage>
        <taxon>Bacteria</taxon>
        <taxon>Bacillati</taxon>
        <taxon>Bacillota</taxon>
        <taxon>Negativicutes</taxon>
        <taxon>Veillonellales</taxon>
        <taxon>Veillonellaceae</taxon>
        <taxon>Megasphaera</taxon>
    </lineage>
</organism>
<dbReference type="Proteomes" id="UP000036503">
    <property type="component" value="Unassembled WGS sequence"/>
</dbReference>
<dbReference type="GO" id="GO:0003700">
    <property type="term" value="F:DNA-binding transcription factor activity"/>
    <property type="evidence" value="ECO:0007669"/>
    <property type="project" value="InterPro"/>
</dbReference>
<feature type="domain" description="HTH marR-type" evidence="5">
    <location>
        <begin position="6"/>
        <end position="142"/>
    </location>
</feature>
<dbReference type="PANTHER" id="PTHR42756">
    <property type="entry name" value="TRANSCRIPTIONAL REGULATOR, MARR"/>
    <property type="match status" value="1"/>
</dbReference>
<dbReference type="Pfam" id="PF01047">
    <property type="entry name" value="MarR"/>
    <property type="match status" value="1"/>
</dbReference>
<dbReference type="PROSITE" id="PS50995">
    <property type="entry name" value="HTH_MARR_2"/>
    <property type="match status" value="1"/>
</dbReference>
<comment type="caution">
    <text evidence="6">The sequence shown here is derived from an EMBL/GenBank/DDBJ whole genome shotgun (WGS) entry which is preliminary data.</text>
</comment>
<gene>
    <name evidence="6" type="ORF">AB840_14255</name>
</gene>
<evidence type="ECO:0000256" key="1">
    <source>
        <dbReference type="ARBA" id="ARBA00023015"/>
    </source>
</evidence>
<evidence type="ECO:0000256" key="4">
    <source>
        <dbReference type="SAM" id="MobiDB-lite"/>
    </source>
</evidence>
<dbReference type="AlphaFoldDB" id="A0A0J6WT19"/>
<dbReference type="SUPFAM" id="SSF46785">
    <property type="entry name" value="Winged helix' DNA-binding domain"/>
    <property type="match status" value="1"/>
</dbReference>
<evidence type="ECO:0000313" key="6">
    <source>
        <dbReference type="EMBL" id="KMO85303.1"/>
    </source>
</evidence>
<dbReference type="PRINTS" id="PR00598">
    <property type="entry name" value="HTHMARR"/>
</dbReference>
<dbReference type="EMBL" id="LEKT01000075">
    <property type="protein sequence ID" value="KMO85303.1"/>
    <property type="molecule type" value="Genomic_DNA"/>
</dbReference>
<reference evidence="6 7" key="1">
    <citation type="submission" date="2015-06" db="EMBL/GenBank/DDBJ databases">
        <title>Draft genome sequence of beer spoilage bacterium Megasphaera cerevisiae type strain 20462.</title>
        <authorList>
            <person name="Kutumbaka K."/>
            <person name="Pasmowitz J."/>
            <person name="Mategko J."/>
            <person name="Reyes D."/>
            <person name="Friedrich A."/>
            <person name="Han S."/>
            <person name="Martens-Habbena W."/>
            <person name="Neal-McKinney J."/>
            <person name="Janagama H.K."/>
            <person name="Nadala C."/>
            <person name="Samadpour M."/>
        </authorList>
    </citation>
    <scope>NUCLEOTIDE SEQUENCE [LARGE SCALE GENOMIC DNA]</scope>
    <source>
        <strain evidence="6 7">DSM 20462</strain>
    </source>
</reference>
<dbReference type="FunCoup" id="A0A0J6WT19">
    <property type="interactions" value="76"/>
</dbReference>
<proteinExistence type="predicted"/>
<keyword evidence="7" id="KW-1185">Reference proteome</keyword>
<feature type="region of interest" description="Disordered" evidence="4">
    <location>
        <begin position="155"/>
        <end position="178"/>
    </location>
</feature>
<evidence type="ECO:0000313" key="7">
    <source>
        <dbReference type="Proteomes" id="UP000036503"/>
    </source>
</evidence>
<sequence>MENTMSLQLYRALSQLGRSIHRTGHGMAHDCAAAHTMHHGQYDALSLIGQEDGASQQDLAEKMDIRPSSMTELLGKLEQADRIVRRKDENDQRVMRVFITEQGKEDIQQIQSVFSNFTTALFDGLTEEEQAQFLTLIQKVNMNIKEKMDTEELSDHHCGHHGHHGHHDIHGLHGRHGHHGCHDLHGHGLPHLHDTRVGKK</sequence>
<dbReference type="SMART" id="SM00347">
    <property type="entry name" value="HTH_MARR"/>
    <property type="match status" value="1"/>
</dbReference>
<dbReference type="OrthoDB" id="9808725at2"/>
<evidence type="ECO:0000256" key="2">
    <source>
        <dbReference type="ARBA" id="ARBA00023125"/>
    </source>
</evidence>
<keyword evidence="2" id="KW-0238">DNA-binding</keyword>
<dbReference type="InterPro" id="IPR036390">
    <property type="entry name" value="WH_DNA-bd_sf"/>
</dbReference>
<dbReference type="RefSeq" id="WP_048515514.1">
    <property type="nucleotide sequence ID" value="NZ_FUXD01000068.1"/>
</dbReference>
<dbReference type="PANTHER" id="PTHR42756:SF1">
    <property type="entry name" value="TRANSCRIPTIONAL REPRESSOR OF EMRAB OPERON"/>
    <property type="match status" value="1"/>
</dbReference>
<dbReference type="InParanoid" id="A0A0J6WT19"/>
<keyword evidence="3" id="KW-0804">Transcription</keyword>
<dbReference type="GO" id="GO:0003677">
    <property type="term" value="F:DNA binding"/>
    <property type="evidence" value="ECO:0007669"/>
    <property type="project" value="UniProtKB-KW"/>
</dbReference>
<protein>
    <recommendedName>
        <fullName evidence="5">HTH marR-type domain-containing protein</fullName>
    </recommendedName>
</protein>
<name>A0A0J6WT19_9FIRM</name>